<sequence>MSGAKRRRKNAIGSAFIAHKKEMRESFAWRYLPDNARRILDRLELEHLRHGGADNGFLKCTYSDFEEAGIRRASVALAIRQCVELGFAEITGQGQRSVSSFRAPSLYRLTYLNGWGRSMPPTDDWQRVTSDESAVAALTRASAARNFATQPVRSAVGCGVEIQNSGRANVPTQGALARP</sequence>
<protein>
    <submittedName>
        <fullName evidence="1">Uncharacterized protein</fullName>
    </submittedName>
</protein>
<dbReference type="AlphaFoldDB" id="A0A2V3TRE9"/>
<proteinExistence type="predicted"/>
<reference evidence="1 2" key="1">
    <citation type="submission" date="2018-05" db="EMBL/GenBank/DDBJ databases">
        <title>Genomic Encyclopedia of Type Strains, Phase IV (KMG-IV): sequencing the most valuable type-strain genomes for metagenomic binning, comparative biology and taxonomic classification.</title>
        <authorList>
            <person name="Goeker M."/>
        </authorList>
    </citation>
    <scope>NUCLEOTIDE SEQUENCE [LARGE SCALE GENOMIC DNA]</scope>
    <source>
        <strain evidence="1 2">DSM 6462</strain>
    </source>
</reference>
<gene>
    <name evidence="1" type="ORF">C7450_13015</name>
</gene>
<name>A0A2V3TRE9_9HYPH</name>
<dbReference type="OrthoDB" id="8243229at2"/>
<accession>A0A2V3TRE9</accession>
<evidence type="ECO:0000313" key="1">
    <source>
        <dbReference type="EMBL" id="PXW50203.1"/>
    </source>
</evidence>
<dbReference type="RefSeq" id="WP_110378668.1">
    <property type="nucleotide sequence ID" value="NZ_JAHBRY010000001.1"/>
</dbReference>
<comment type="caution">
    <text evidence="1">The sequence shown here is derived from an EMBL/GenBank/DDBJ whole genome shotgun (WGS) entry which is preliminary data.</text>
</comment>
<organism evidence="1 2">
    <name type="scientific">Chelatococcus asaccharovorans</name>
    <dbReference type="NCBI Taxonomy" id="28210"/>
    <lineage>
        <taxon>Bacteria</taxon>
        <taxon>Pseudomonadati</taxon>
        <taxon>Pseudomonadota</taxon>
        <taxon>Alphaproteobacteria</taxon>
        <taxon>Hyphomicrobiales</taxon>
        <taxon>Chelatococcaceae</taxon>
        <taxon>Chelatococcus</taxon>
    </lineage>
</organism>
<dbReference type="EMBL" id="QJJK01000030">
    <property type="protein sequence ID" value="PXW50203.1"/>
    <property type="molecule type" value="Genomic_DNA"/>
</dbReference>
<keyword evidence="2" id="KW-1185">Reference proteome</keyword>
<dbReference type="Proteomes" id="UP000248021">
    <property type="component" value="Unassembled WGS sequence"/>
</dbReference>
<evidence type="ECO:0000313" key="2">
    <source>
        <dbReference type="Proteomes" id="UP000248021"/>
    </source>
</evidence>